<proteinExistence type="predicted"/>
<evidence type="ECO:0000313" key="1">
    <source>
        <dbReference type="EMBL" id="KAK3748416.1"/>
    </source>
</evidence>
<comment type="caution">
    <text evidence="1">The sequence shown here is derived from an EMBL/GenBank/DDBJ whole genome shotgun (WGS) entry which is preliminary data.</text>
</comment>
<dbReference type="AlphaFoldDB" id="A0AAE0YL33"/>
<sequence length="83" mass="9622">MQSGSPRQERLTSLFPCEGIREKVYCFREDTKISESDQRLRFSEARKMLKCCDCRREIRGGPHSVISFCTGVTFVGIRSTERQ</sequence>
<name>A0AAE0YL33_9GAST</name>
<keyword evidence="2" id="KW-1185">Reference proteome</keyword>
<evidence type="ECO:0000313" key="2">
    <source>
        <dbReference type="Proteomes" id="UP001283361"/>
    </source>
</evidence>
<gene>
    <name evidence="1" type="ORF">RRG08_012410</name>
</gene>
<dbReference type="Proteomes" id="UP001283361">
    <property type="component" value="Unassembled WGS sequence"/>
</dbReference>
<organism evidence="1 2">
    <name type="scientific">Elysia crispata</name>
    <name type="common">lettuce slug</name>
    <dbReference type="NCBI Taxonomy" id="231223"/>
    <lineage>
        <taxon>Eukaryota</taxon>
        <taxon>Metazoa</taxon>
        <taxon>Spiralia</taxon>
        <taxon>Lophotrochozoa</taxon>
        <taxon>Mollusca</taxon>
        <taxon>Gastropoda</taxon>
        <taxon>Heterobranchia</taxon>
        <taxon>Euthyneura</taxon>
        <taxon>Panpulmonata</taxon>
        <taxon>Sacoglossa</taxon>
        <taxon>Placobranchoidea</taxon>
        <taxon>Plakobranchidae</taxon>
        <taxon>Elysia</taxon>
    </lineage>
</organism>
<reference evidence="1" key="1">
    <citation type="journal article" date="2023" name="G3 (Bethesda)">
        <title>A reference genome for the long-term kleptoplast-retaining sea slug Elysia crispata morphotype clarki.</title>
        <authorList>
            <person name="Eastman K.E."/>
            <person name="Pendleton A.L."/>
            <person name="Shaikh M.A."/>
            <person name="Suttiyut T."/>
            <person name="Ogas R."/>
            <person name="Tomko P."/>
            <person name="Gavelis G."/>
            <person name="Widhalm J.R."/>
            <person name="Wisecaver J.H."/>
        </authorList>
    </citation>
    <scope>NUCLEOTIDE SEQUENCE</scope>
    <source>
        <strain evidence="1">ECLA1</strain>
    </source>
</reference>
<protein>
    <submittedName>
        <fullName evidence="1">Uncharacterized protein</fullName>
    </submittedName>
</protein>
<accession>A0AAE0YL33</accession>
<dbReference type="EMBL" id="JAWDGP010006023">
    <property type="protein sequence ID" value="KAK3748416.1"/>
    <property type="molecule type" value="Genomic_DNA"/>
</dbReference>